<reference evidence="5" key="1">
    <citation type="journal article" date="2009" name="Appl. Environ. Microbiol.">
        <title>Complete genome sequence of the chemolithoautotrophic marine magnetotactic coccus strain MC-1.</title>
        <authorList>
            <person name="Schubbe S."/>
            <person name="Williams T.J."/>
            <person name="Xie G."/>
            <person name="Kiss H.E."/>
            <person name="Brettin T.S."/>
            <person name="Martinez D."/>
            <person name="Ross C.A."/>
            <person name="Schuler D."/>
            <person name="Cox B.L."/>
            <person name="Nealson K.H."/>
            <person name="Bazylinski D.A."/>
        </authorList>
    </citation>
    <scope>NUCLEOTIDE SEQUENCE [LARGE SCALE GENOMIC DNA]</scope>
    <source>
        <strain evidence="5">ATCC BAA-1437 / JCM 17883 / MC-1</strain>
    </source>
</reference>
<keyword evidence="5" id="KW-1185">Reference proteome</keyword>
<evidence type="ECO:0000313" key="4">
    <source>
        <dbReference type="EMBL" id="ABK45497.1"/>
    </source>
</evidence>
<dbReference type="eggNOG" id="COG1051">
    <property type="taxonomic scope" value="Bacteria"/>
</dbReference>
<dbReference type="GO" id="GO:0016787">
    <property type="term" value="F:hydrolase activity"/>
    <property type="evidence" value="ECO:0007669"/>
    <property type="project" value="UniProtKB-KW"/>
</dbReference>
<dbReference type="PRINTS" id="PR00502">
    <property type="entry name" value="NUDIXFAMILY"/>
</dbReference>
<evidence type="ECO:0000259" key="3">
    <source>
        <dbReference type="PROSITE" id="PS51462"/>
    </source>
</evidence>
<evidence type="ECO:0000313" key="5">
    <source>
        <dbReference type="Proteomes" id="UP000002586"/>
    </source>
</evidence>
<keyword evidence="2 4" id="KW-0378">Hydrolase</keyword>
<gene>
    <name evidence="4" type="ordered locus">Mmc1_3006</name>
</gene>
<reference evidence="4 5" key="2">
    <citation type="journal article" date="2012" name="Int. J. Syst. Evol. Microbiol.">
        <title>Magnetococcus marinus gen. nov., sp. nov., a marine, magnetotactic bacterium that represents a novel lineage (Magnetococcaceae fam. nov.; Magnetococcales ord. nov.) at the base of the Alphaproteobacteria.</title>
        <authorList>
            <person name="Bazylinski D.A."/>
            <person name="Williams T.J."/>
            <person name="Lefevre C.T."/>
            <person name="Berg R.J."/>
            <person name="Zhang C.L."/>
            <person name="Bowser S.S."/>
            <person name="Dean A.J."/>
            <person name="Beveridge T.J."/>
        </authorList>
    </citation>
    <scope>NUCLEOTIDE SEQUENCE [LARGE SCALE GENOMIC DNA]</scope>
    <source>
        <strain evidence="5">ATCC BAA-1437 / JCM 17883 / MC-1</strain>
    </source>
</reference>
<evidence type="ECO:0000256" key="2">
    <source>
        <dbReference type="ARBA" id="ARBA00022801"/>
    </source>
</evidence>
<proteinExistence type="predicted"/>
<dbReference type="PANTHER" id="PTHR43046">
    <property type="entry name" value="GDP-MANNOSE MANNOSYL HYDROLASE"/>
    <property type="match status" value="1"/>
</dbReference>
<feature type="domain" description="Nudix hydrolase" evidence="3">
    <location>
        <begin position="4"/>
        <end position="135"/>
    </location>
</feature>
<dbReference type="RefSeq" id="WP_011714561.1">
    <property type="nucleotide sequence ID" value="NC_008576.1"/>
</dbReference>
<dbReference type="EMBL" id="CP000471">
    <property type="protein sequence ID" value="ABK45497.1"/>
    <property type="molecule type" value="Genomic_DNA"/>
</dbReference>
<dbReference type="HOGENOM" id="CLU_1823024_0_0_5"/>
<dbReference type="CDD" id="cd02883">
    <property type="entry name" value="NUDIX_Hydrolase"/>
    <property type="match status" value="1"/>
</dbReference>
<dbReference type="STRING" id="156889.Mmc1_3006"/>
<dbReference type="AlphaFoldDB" id="A0LC04"/>
<dbReference type="PANTHER" id="PTHR43046:SF14">
    <property type="entry name" value="MUTT_NUDIX FAMILY PROTEIN"/>
    <property type="match status" value="1"/>
</dbReference>
<protein>
    <submittedName>
        <fullName evidence="4">NUDIX hydrolase</fullName>
    </submittedName>
</protein>
<dbReference type="InterPro" id="IPR000086">
    <property type="entry name" value="NUDIX_hydrolase_dom"/>
</dbReference>
<sequence length="141" mass="16146" precursor="true">MLVRATLSAHAFVMDVQPGQATRLLLVQLNYSDQRRHKWALPGGFVDQGETIEKALQREVAEEVALTLNQWQQFSVVPLLLCELPHVGFLFRCDGWQGTPRLTSRELCDLRWVDRETFNAMADAGELAYTEMRIQGDLLTW</sequence>
<dbReference type="SUPFAM" id="SSF55811">
    <property type="entry name" value="Nudix"/>
    <property type="match status" value="1"/>
</dbReference>
<dbReference type="PROSITE" id="PS51462">
    <property type="entry name" value="NUDIX"/>
    <property type="match status" value="1"/>
</dbReference>
<dbReference type="Pfam" id="PF00293">
    <property type="entry name" value="NUDIX"/>
    <property type="match status" value="1"/>
</dbReference>
<name>A0LC04_MAGMM</name>
<dbReference type="Proteomes" id="UP000002586">
    <property type="component" value="Chromosome"/>
</dbReference>
<dbReference type="KEGG" id="mgm:Mmc1_3006"/>
<organism evidence="4 5">
    <name type="scientific">Magnetococcus marinus (strain ATCC BAA-1437 / JCM 17883 / MC-1)</name>
    <dbReference type="NCBI Taxonomy" id="156889"/>
    <lineage>
        <taxon>Bacteria</taxon>
        <taxon>Pseudomonadati</taxon>
        <taxon>Pseudomonadota</taxon>
        <taxon>Magnetococcia</taxon>
        <taxon>Magnetococcales</taxon>
        <taxon>Magnetococcaceae</taxon>
        <taxon>Magnetococcus</taxon>
    </lineage>
</organism>
<dbReference type="Gene3D" id="3.90.79.10">
    <property type="entry name" value="Nucleoside Triphosphate Pyrophosphohydrolase"/>
    <property type="match status" value="1"/>
</dbReference>
<dbReference type="InterPro" id="IPR020476">
    <property type="entry name" value="Nudix_hydrolase"/>
</dbReference>
<comment type="cofactor">
    <cofactor evidence="1">
        <name>Mg(2+)</name>
        <dbReference type="ChEBI" id="CHEBI:18420"/>
    </cofactor>
</comment>
<evidence type="ECO:0000256" key="1">
    <source>
        <dbReference type="ARBA" id="ARBA00001946"/>
    </source>
</evidence>
<dbReference type="InterPro" id="IPR015797">
    <property type="entry name" value="NUDIX_hydrolase-like_dom_sf"/>
</dbReference>
<accession>A0LC04</accession>